<dbReference type="EMBL" id="CP046455">
    <property type="protein sequence ID" value="QGU08176.1"/>
    <property type="molecule type" value="Genomic_DNA"/>
</dbReference>
<dbReference type="AlphaFoldDB" id="A0A6B8WBF6"/>
<dbReference type="RefSeq" id="WP_156231582.1">
    <property type="nucleotide sequence ID" value="NZ_CP046455.1"/>
</dbReference>
<protein>
    <submittedName>
        <fullName evidence="1">Pyridoxamine 5'-phosphate oxidase</fullName>
    </submittedName>
</protein>
<organism evidence="1 2">
    <name type="scientific">Corynebacterium occultum</name>
    <dbReference type="NCBI Taxonomy" id="2675219"/>
    <lineage>
        <taxon>Bacteria</taxon>
        <taxon>Bacillati</taxon>
        <taxon>Actinomycetota</taxon>
        <taxon>Actinomycetes</taxon>
        <taxon>Mycobacteriales</taxon>
        <taxon>Corynebacteriaceae</taxon>
        <taxon>Corynebacterium</taxon>
    </lineage>
</organism>
<reference evidence="1 2" key="1">
    <citation type="submission" date="2019-11" db="EMBL/GenBank/DDBJ databases">
        <title>Complete genome sequence of Corynebacterium kalinowskii 1959, a novel Corynebacterium species isolated from soil of a small paddock in Vilsendorf, Germany.</title>
        <authorList>
            <person name="Schaffert L."/>
            <person name="Ruwe M."/>
            <person name="Milse J."/>
            <person name="Hanuschka K."/>
            <person name="Ortseifen V."/>
            <person name="Droste J."/>
            <person name="Brandt D."/>
            <person name="Schlueter L."/>
            <person name="Kutter Y."/>
            <person name="Vinke S."/>
            <person name="Viehoefer P."/>
            <person name="Jacob L."/>
            <person name="Luebke N.-C."/>
            <person name="Schulte-Berndt E."/>
            <person name="Hain C."/>
            <person name="Linder M."/>
            <person name="Schmidt P."/>
            <person name="Wollenschlaeger L."/>
            <person name="Luttermann T."/>
            <person name="Thieme E."/>
            <person name="Hassa J."/>
            <person name="Haak M."/>
            <person name="Wittchen M."/>
            <person name="Mentz A."/>
            <person name="Persicke M."/>
            <person name="Busche T."/>
            <person name="Ruckert C."/>
        </authorList>
    </citation>
    <scope>NUCLEOTIDE SEQUENCE [LARGE SCALE GENOMIC DNA]</scope>
    <source>
        <strain evidence="1 2">2039</strain>
    </source>
</reference>
<proteinExistence type="predicted"/>
<dbReference type="Gene3D" id="2.30.110.10">
    <property type="entry name" value="Electron Transport, Fmn-binding Protein, Chain A"/>
    <property type="match status" value="1"/>
</dbReference>
<dbReference type="SUPFAM" id="SSF50475">
    <property type="entry name" value="FMN-binding split barrel"/>
    <property type="match status" value="1"/>
</dbReference>
<dbReference type="KEGG" id="cok:COCCU_11325"/>
<evidence type="ECO:0000313" key="2">
    <source>
        <dbReference type="Proteomes" id="UP000424462"/>
    </source>
</evidence>
<sequence length="141" mass="15899">MTTNDAVFQKLTPEECRAKLGSVELGRIVVRRSEDMDIFPVNYVLDDEGRIYLRTAEGNKLFTVNLNPDVLFEADEVKDGFAWSVVVKGKAEILTSAADIHFADSLPLKPWAPTLKYNYVRISATEISGRSFPIAEEPERY</sequence>
<accession>A0A6B8WBF6</accession>
<evidence type="ECO:0000313" key="1">
    <source>
        <dbReference type="EMBL" id="QGU08176.1"/>
    </source>
</evidence>
<dbReference type="InterPro" id="IPR024747">
    <property type="entry name" value="Pyridox_Oxase-rel"/>
</dbReference>
<gene>
    <name evidence="1" type="ORF">COCCU_11325</name>
</gene>
<dbReference type="Proteomes" id="UP000424462">
    <property type="component" value="Chromosome"/>
</dbReference>
<dbReference type="InterPro" id="IPR012349">
    <property type="entry name" value="Split_barrel_FMN-bd"/>
</dbReference>
<dbReference type="Pfam" id="PF12900">
    <property type="entry name" value="Pyridox_ox_2"/>
    <property type="match status" value="1"/>
</dbReference>
<keyword evidence="2" id="KW-1185">Reference proteome</keyword>
<name>A0A6B8WBF6_9CORY</name>